<evidence type="ECO:0000256" key="1">
    <source>
        <dbReference type="SAM" id="MobiDB-lite"/>
    </source>
</evidence>
<dbReference type="Pfam" id="PF13400">
    <property type="entry name" value="Tad"/>
    <property type="match status" value="1"/>
</dbReference>
<feature type="domain" description="Putative Flp pilus-assembly TadG-like N-terminal" evidence="2">
    <location>
        <begin position="13"/>
        <end position="61"/>
    </location>
</feature>
<gene>
    <name evidence="3" type="ORF">P4G45_07960</name>
    <name evidence="4" type="ORF">P8936_08430</name>
</gene>
<sequence>MKETRINRNSESGQASILLIIMLASFLLGSLAFSVDFGNLWFRRQAAQTAADAACQAGAMDMLYIARGNTLSGMGFTPGTSSNCTSSSSSTICWYANRNGFSGSGYTATTAGSQVSWTFPTSTSVTGVKAAGVTYPFLQVTVQQNVKTWFMGLLGKNYQAVAASCTCGLTPGPAPAPLIILHPTLAGALTSTGATKIQIAGGPQTSIQIDSTSSTAYQCVSPGSLDTSTAGPNGTGGNMAIAGGPAANPTCGGGLGWNGGTTGSWQGGITSLNQKTTDGTTMLNDPYKSVPAPTRPAVPAEATTPVDSPDHHQTADGTNGFDQGTWVATGVDSCPNINPSQQYLWHSKTQGKDVYANCLEFTPGYYPTGIDLTSISGAGASSATIIFMPGIYYLNGNLKVGASSTVRNAWPATEPSTQGVVFYFLTGAPQFSGGSGAANANINSVPSYYLNCSSTTTPGSMPSSVNGNVLVAQCSSAATYVGSTSTDTYSASGSRGLLFFLAHSNVFSGTIVGNGASLIFTGAFYFHNTTFQDRVEWDGAGASTTYAVGNIVVDQLTLGGSGNIKMGLNGIEVGAGPPLVGLFQ</sequence>
<evidence type="ECO:0000313" key="3">
    <source>
        <dbReference type="EMBL" id="XBH11648.1"/>
    </source>
</evidence>
<protein>
    <submittedName>
        <fullName evidence="3">Pilus assembly protein TadG-related protein</fullName>
    </submittedName>
</protein>
<accession>A0AAU7D1M0</accession>
<reference evidence="3" key="1">
    <citation type="submission" date="2023-03" db="EMBL/GenBank/DDBJ databases">
        <title>Edaphobacter sp.</title>
        <authorList>
            <person name="Huber K.J."/>
            <person name="Papendorf J."/>
            <person name="Pilke C."/>
            <person name="Bunk B."/>
            <person name="Sproeer C."/>
            <person name="Pester M."/>
        </authorList>
    </citation>
    <scope>NUCLEOTIDE SEQUENCE</scope>
    <source>
        <strain evidence="3">DSM 109919</strain>
        <strain evidence="4">DSM 109920</strain>
    </source>
</reference>
<evidence type="ECO:0000313" key="4">
    <source>
        <dbReference type="EMBL" id="XBH15178.1"/>
    </source>
</evidence>
<dbReference type="EMBL" id="CP121195">
    <property type="protein sequence ID" value="XBH15178.1"/>
    <property type="molecule type" value="Genomic_DNA"/>
</dbReference>
<organism evidence="3">
    <name type="scientific">Edaphobacter paludis</name>
    <dbReference type="NCBI Taxonomy" id="3035702"/>
    <lineage>
        <taxon>Bacteria</taxon>
        <taxon>Pseudomonadati</taxon>
        <taxon>Acidobacteriota</taxon>
        <taxon>Terriglobia</taxon>
        <taxon>Terriglobales</taxon>
        <taxon>Acidobacteriaceae</taxon>
        <taxon>Edaphobacter</taxon>
    </lineage>
</organism>
<name>A0AAU7D1M0_9BACT</name>
<dbReference type="AlphaFoldDB" id="A0AAU7D1M0"/>
<dbReference type="EMBL" id="CP121194">
    <property type="protein sequence ID" value="XBH11648.1"/>
    <property type="molecule type" value="Genomic_DNA"/>
</dbReference>
<dbReference type="KEGG" id="epl:P4G45_07960"/>
<proteinExistence type="predicted"/>
<dbReference type="RefSeq" id="WP_348269138.1">
    <property type="nucleotide sequence ID" value="NZ_CP121194.1"/>
</dbReference>
<accession>A0AAU7DDH8</accession>
<evidence type="ECO:0000259" key="2">
    <source>
        <dbReference type="Pfam" id="PF13400"/>
    </source>
</evidence>
<feature type="region of interest" description="Disordered" evidence="1">
    <location>
        <begin position="291"/>
        <end position="318"/>
    </location>
</feature>
<dbReference type="InterPro" id="IPR028087">
    <property type="entry name" value="Tad_N"/>
</dbReference>